<accession>A0A451BR61</accession>
<organism evidence="1">
    <name type="scientific">Candidatus Kentrum sp. SD</name>
    <dbReference type="NCBI Taxonomy" id="2126332"/>
    <lineage>
        <taxon>Bacteria</taxon>
        <taxon>Pseudomonadati</taxon>
        <taxon>Pseudomonadota</taxon>
        <taxon>Gammaproteobacteria</taxon>
        <taxon>Candidatus Kentrum</taxon>
    </lineage>
</organism>
<proteinExistence type="predicted"/>
<gene>
    <name evidence="1" type="ORF">BECKSD772D_GA0070982_11475</name>
</gene>
<name>A0A451BR61_9GAMM</name>
<reference evidence="1" key="1">
    <citation type="submission" date="2019-02" db="EMBL/GenBank/DDBJ databases">
        <authorList>
            <person name="Gruber-Vodicka R. H."/>
            <person name="Seah K. B. B."/>
        </authorList>
    </citation>
    <scope>NUCLEOTIDE SEQUENCE</scope>
    <source>
        <strain evidence="1">BECK_S127</strain>
    </source>
</reference>
<sequence>MKVHGKNGLTRSLASLRDDKTHVCCHFERSEKSFIIGGDAARNMTVRRVKFERKDPWGRRSLADSFSSFAGSQTLLGNQRISDDEFVTSSFPEQIRMGTHSFEEHPISVDTVD</sequence>
<dbReference type="EMBL" id="CAADHB010000147">
    <property type="protein sequence ID" value="VFK80725.1"/>
    <property type="molecule type" value="Genomic_DNA"/>
</dbReference>
<protein>
    <submittedName>
        <fullName evidence="1">Uncharacterized protein</fullName>
    </submittedName>
</protein>
<evidence type="ECO:0000313" key="1">
    <source>
        <dbReference type="EMBL" id="VFK80725.1"/>
    </source>
</evidence>
<dbReference type="AlphaFoldDB" id="A0A451BR61"/>